<gene>
    <name evidence="3" type="ORF">B0H16DRAFT_1632833</name>
</gene>
<evidence type="ECO:0000256" key="2">
    <source>
        <dbReference type="SAM" id="Phobius"/>
    </source>
</evidence>
<reference evidence="3" key="1">
    <citation type="submission" date="2023-03" db="EMBL/GenBank/DDBJ databases">
        <title>Massive genome expansion in bonnet fungi (Mycena s.s.) driven by repeated elements and novel gene families across ecological guilds.</title>
        <authorList>
            <consortium name="Lawrence Berkeley National Laboratory"/>
            <person name="Harder C.B."/>
            <person name="Miyauchi S."/>
            <person name="Viragh M."/>
            <person name="Kuo A."/>
            <person name="Thoen E."/>
            <person name="Andreopoulos B."/>
            <person name="Lu D."/>
            <person name="Skrede I."/>
            <person name="Drula E."/>
            <person name="Henrissat B."/>
            <person name="Morin E."/>
            <person name="Kohler A."/>
            <person name="Barry K."/>
            <person name="LaButti K."/>
            <person name="Morin E."/>
            <person name="Salamov A."/>
            <person name="Lipzen A."/>
            <person name="Mereny Z."/>
            <person name="Hegedus B."/>
            <person name="Baldrian P."/>
            <person name="Stursova M."/>
            <person name="Weitz H."/>
            <person name="Taylor A."/>
            <person name="Grigoriev I.V."/>
            <person name="Nagy L.G."/>
            <person name="Martin F."/>
            <person name="Kauserud H."/>
        </authorList>
    </citation>
    <scope>NUCLEOTIDE SEQUENCE</scope>
    <source>
        <strain evidence="3">CBHHK182m</strain>
    </source>
</reference>
<accession>A0AAD7GZL3</accession>
<evidence type="ECO:0000256" key="1">
    <source>
        <dbReference type="SAM" id="MobiDB-lite"/>
    </source>
</evidence>
<evidence type="ECO:0000313" key="3">
    <source>
        <dbReference type="EMBL" id="KAJ7708388.1"/>
    </source>
</evidence>
<feature type="transmembrane region" description="Helical" evidence="2">
    <location>
        <begin position="90"/>
        <end position="111"/>
    </location>
</feature>
<proteinExistence type="predicted"/>
<dbReference type="Proteomes" id="UP001215598">
    <property type="component" value="Unassembled WGS sequence"/>
</dbReference>
<protein>
    <submittedName>
        <fullName evidence="3">Uncharacterized protein</fullName>
    </submittedName>
</protein>
<keyword evidence="4" id="KW-1185">Reference proteome</keyword>
<evidence type="ECO:0000313" key="4">
    <source>
        <dbReference type="Proteomes" id="UP001215598"/>
    </source>
</evidence>
<organism evidence="3 4">
    <name type="scientific">Mycena metata</name>
    <dbReference type="NCBI Taxonomy" id="1033252"/>
    <lineage>
        <taxon>Eukaryota</taxon>
        <taxon>Fungi</taxon>
        <taxon>Dikarya</taxon>
        <taxon>Basidiomycota</taxon>
        <taxon>Agaricomycotina</taxon>
        <taxon>Agaricomycetes</taxon>
        <taxon>Agaricomycetidae</taxon>
        <taxon>Agaricales</taxon>
        <taxon>Marasmiineae</taxon>
        <taxon>Mycenaceae</taxon>
        <taxon>Mycena</taxon>
    </lineage>
</organism>
<dbReference type="AlphaFoldDB" id="A0AAD7GZL3"/>
<keyword evidence="2" id="KW-0812">Transmembrane</keyword>
<sequence length="221" mass="25173">MARVSRMRMHRCTCGERYPRPARLRPAFLLCRAHLLLSLRAYTRPSAPKRDGLGRMRFGFNLACDATRVAGDSLRRAPRRRSYRYLRMKFGVAMPVLLRLSLPTSFALLLFHRGVQWQGRVAPRMRIWVCSQRQQRLALGFLSGSMLAGATDGVAPHLVDVERLELEGSPLRVAQYIRGQFVVKAGDWRQRCHHPPNSHRAHPHLAAGAETRPPHASATRR</sequence>
<feature type="compositionally biased region" description="Basic residues" evidence="1">
    <location>
        <begin position="192"/>
        <end position="203"/>
    </location>
</feature>
<comment type="caution">
    <text evidence="3">The sequence shown here is derived from an EMBL/GenBank/DDBJ whole genome shotgun (WGS) entry which is preliminary data.</text>
</comment>
<keyword evidence="2" id="KW-1133">Transmembrane helix</keyword>
<keyword evidence="2" id="KW-0472">Membrane</keyword>
<dbReference type="EMBL" id="JARKIB010000436">
    <property type="protein sequence ID" value="KAJ7708388.1"/>
    <property type="molecule type" value="Genomic_DNA"/>
</dbReference>
<name>A0AAD7GZL3_9AGAR</name>
<feature type="region of interest" description="Disordered" evidence="1">
    <location>
        <begin position="192"/>
        <end position="221"/>
    </location>
</feature>